<dbReference type="InterPro" id="IPR049517">
    <property type="entry name" value="ACX-like_C"/>
</dbReference>
<dbReference type="Proteomes" id="UP001162834">
    <property type="component" value="Chromosome"/>
</dbReference>
<dbReference type="InterPro" id="IPR045079">
    <property type="entry name" value="Oxoprolinase-like"/>
</dbReference>
<evidence type="ECO:0000259" key="3">
    <source>
        <dbReference type="Pfam" id="PF19278"/>
    </source>
</evidence>
<dbReference type="GO" id="GO:0006749">
    <property type="term" value="P:glutathione metabolic process"/>
    <property type="evidence" value="ECO:0007669"/>
    <property type="project" value="TreeGrafter"/>
</dbReference>
<protein>
    <submittedName>
        <fullName evidence="4">Acetophenone carboxylase gamma subunit</fullName>
        <ecNumber evidence="4">6.4.1.8</ecNumber>
    </submittedName>
</protein>
<gene>
    <name evidence="4" type="primary">apc3_4</name>
    <name evidence="4" type="ORF">DSM104329_00250</name>
</gene>
<dbReference type="AlphaFoldDB" id="A0A9E7BWR9"/>
<reference evidence="4" key="1">
    <citation type="journal article" date="2022" name="Int. J. Syst. Evol. Microbiol.">
        <title>Pseudomonas aegrilactucae sp. nov. and Pseudomonas morbosilactucae sp. nov., pathogens causing bacterial rot of lettuce in Japan.</title>
        <authorList>
            <person name="Sawada H."/>
            <person name="Fujikawa T."/>
            <person name="Satou M."/>
        </authorList>
    </citation>
    <scope>NUCLEOTIDE SEQUENCE</scope>
    <source>
        <strain evidence="4">0166_1</strain>
    </source>
</reference>
<evidence type="ECO:0000259" key="2">
    <source>
        <dbReference type="Pfam" id="PF05378"/>
    </source>
</evidence>
<organism evidence="4 5">
    <name type="scientific">Capillimicrobium parvum</name>
    <dbReference type="NCBI Taxonomy" id="2884022"/>
    <lineage>
        <taxon>Bacteria</taxon>
        <taxon>Bacillati</taxon>
        <taxon>Actinomycetota</taxon>
        <taxon>Thermoleophilia</taxon>
        <taxon>Solirubrobacterales</taxon>
        <taxon>Capillimicrobiaceae</taxon>
        <taxon>Capillimicrobium</taxon>
    </lineage>
</organism>
<dbReference type="Pfam" id="PF05378">
    <property type="entry name" value="Hydant_A_N"/>
    <property type="match status" value="1"/>
</dbReference>
<keyword evidence="4" id="KW-0436">Ligase</keyword>
<evidence type="ECO:0000259" key="1">
    <source>
        <dbReference type="Pfam" id="PF01968"/>
    </source>
</evidence>
<dbReference type="Gene3D" id="3.30.420.40">
    <property type="match status" value="1"/>
</dbReference>
<evidence type="ECO:0000313" key="5">
    <source>
        <dbReference type="Proteomes" id="UP001162834"/>
    </source>
</evidence>
<dbReference type="PANTHER" id="PTHR11365:SF23">
    <property type="entry name" value="HYPOTHETICAL 5-OXOPROLINASE (EUROFUNG)-RELATED"/>
    <property type="match status" value="1"/>
</dbReference>
<feature type="domain" description="Acetophenone carboxylase-like C-terminal" evidence="3">
    <location>
        <begin position="521"/>
        <end position="699"/>
    </location>
</feature>
<name>A0A9E7BWR9_9ACTN</name>
<dbReference type="InterPro" id="IPR043129">
    <property type="entry name" value="ATPase_NBD"/>
</dbReference>
<sequence length="721" mass="77109">MADHTPDPQYVVGIDIGGTGTDCVVVDAEGTVTLGKAFSTPPDFATGILNAVASAARELGIDRADLLSRTTLFLHSTTVAENAVVDGTLATAGLLVTGGFEDTLFAMRGGYGRWSGLTEEGKRNPIDTDKPEPVVPRSLIRGIRGRTDAQGNVRVPVDPAQVEAALRSLLDAGAESIGVSLIWSVTNPETEEAVAEVVRRVCPDAFFTASHEIAPIVGEYERTSTVALNARLGPVVHRYLDALASELRDEGFAGVLLVMQAYGGLLPFDKAARAPVGMIESGPVSGLVGSKSLGELIGAKNIIAADMGGTTFKVGVVRDSLIEYQRESMVLRYHYALPKMDIVSLGLAGGSIISIDPRTGTPQIGPQSAGSYPGPVVYQHGGTEPTIVDVDALLGYLNADYFFGGRESLDVDLARRAFAEKVAKPMGMDEMEAAAAMYKLANSLFHDLLHKTTVQRGLDPRNFALFSFGGTAGMHVGAYAEELGTPQIVVPYSASVHGAFGLITSDIAHEDQVTQPVQHPADAAEVAGIYEQLEQRMLDQLGDEGFTGDAVHLQRSVDMRYRRQVHILTVPVDTDGPLDAATLERAVDRFESLYREKYGQESAYREAGIEMVSFRMRGEGRVRKPDFRHADVGDSAAEHAIVKRVEAWVPIADEMREIDGYDFERLEPGNAFEGPAVVWTPITTVVVAEGQQARVDEYKNLVIATSIGRRGAVAAAAGASA</sequence>
<dbReference type="Pfam" id="PF01968">
    <property type="entry name" value="Hydantoinase_A"/>
    <property type="match status" value="1"/>
</dbReference>
<dbReference type="KEGG" id="sbae:DSM104329_00250"/>
<dbReference type="GO" id="GO:0005829">
    <property type="term" value="C:cytosol"/>
    <property type="evidence" value="ECO:0007669"/>
    <property type="project" value="TreeGrafter"/>
</dbReference>
<dbReference type="Pfam" id="PF19278">
    <property type="entry name" value="Hydant_A_C"/>
    <property type="match status" value="1"/>
</dbReference>
<feature type="domain" description="Hydantoinase A/oxoprolinase" evidence="1">
    <location>
        <begin position="222"/>
        <end position="510"/>
    </location>
</feature>
<accession>A0A9E7BWR9</accession>
<dbReference type="SUPFAM" id="SSF53067">
    <property type="entry name" value="Actin-like ATPase domain"/>
    <property type="match status" value="1"/>
</dbReference>
<dbReference type="GO" id="GO:0016874">
    <property type="term" value="F:ligase activity"/>
    <property type="evidence" value="ECO:0007669"/>
    <property type="project" value="UniProtKB-KW"/>
</dbReference>
<dbReference type="EC" id="6.4.1.8" evidence="4"/>
<dbReference type="GO" id="GO:0017168">
    <property type="term" value="F:5-oxoprolinase (ATP-hydrolyzing) activity"/>
    <property type="evidence" value="ECO:0007669"/>
    <property type="project" value="TreeGrafter"/>
</dbReference>
<dbReference type="InterPro" id="IPR008040">
    <property type="entry name" value="Hydant_A_N"/>
</dbReference>
<dbReference type="InterPro" id="IPR002821">
    <property type="entry name" value="Hydantoinase_A"/>
</dbReference>
<keyword evidence="5" id="KW-1185">Reference proteome</keyword>
<feature type="domain" description="Hydantoinase/oxoprolinase N-terminal" evidence="2">
    <location>
        <begin position="12"/>
        <end position="202"/>
    </location>
</feature>
<dbReference type="EMBL" id="CP087164">
    <property type="protein sequence ID" value="UGS33885.1"/>
    <property type="molecule type" value="Genomic_DNA"/>
</dbReference>
<dbReference type="RefSeq" id="WP_259313574.1">
    <property type="nucleotide sequence ID" value="NZ_CP087164.1"/>
</dbReference>
<evidence type="ECO:0000313" key="4">
    <source>
        <dbReference type="EMBL" id="UGS33885.1"/>
    </source>
</evidence>
<dbReference type="PANTHER" id="PTHR11365">
    <property type="entry name" value="5-OXOPROLINASE RELATED"/>
    <property type="match status" value="1"/>
</dbReference>
<proteinExistence type="predicted"/>